<feature type="non-terminal residue" evidence="1">
    <location>
        <position position="387"/>
    </location>
</feature>
<organism evidence="1 2">
    <name type="scientific">Acaulospora colombiana</name>
    <dbReference type="NCBI Taxonomy" id="27376"/>
    <lineage>
        <taxon>Eukaryota</taxon>
        <taxon>Fungi</taxon>
        <taxon>Fungi incertae sedis</taxon>
        <taxon>Mucoromycota</taxon>
        <taxon>Glomeromycotina</taxon>
        <taxon>Glomeromycetes</taxon>
        <taxon>Diversisporales</taxon>
        <taxon>Acaulosporaceae</taxon>
        <taxon>Acaulospora</taxon>
    </lineage>
</organism>
<sequence length="387" mass="43587">MAITLVLAIIWDGKIYLWESIVLVLFYITYVSVVVVGNWWAKGLKRRKWQEQKARDEYNPTLGVNAENPEIPVEDDYGSQDAYGYESYDETDLLLPEVERRDRTTPISMSNISRREASEHSFLSAGETVDQAMHFHKHKRPALRGTRPSFFGAIEFRDVVNSLKLDSNSRPFGAFGRSYTSDFYTRSRTLPYNNRFNNGEVRRRSWASYSGTTESHNPITSDVTLNTSSRLSNDSRPPSISNMTNYSQESNSDQIQPDTPRPLHLTIVPPTPLSTSSLSPVQLYGSPLSMSPRDENFQTSPFNSTYQMSNDLASLSPKVSPVLSPVLQQSKSLISLRDNITALMAFPAFLLLTLTLPVVSVDDCSTGDDEINPIENQSHHHLEPPTI</sequence>
<evidence type="ECO:0000313" key="1">
    <source>
        <dbReference type="EMBL" id="CAG8597052.1"/>
    </source>
</evidence>
<accession>A0ACA9MLV1</accession>
<protein>
    <submittedName>
        <fullName evidence="1">12998_t:CDS:1</fullName>
    </submittedName>
</protein>
<reference evidence="1" key="1">
    <citation type="submission" date="2021-06" db="EMBL/GenBank/DDBJ databases">
        <authorList>
            <person name="Kallberg Y."/>
            <person name="Tangrot J."/>
            <person name="Rosling A."/>
        </authorList>
    </citation>
    <scope>NUCLEOTIDE SEQUENCE</scope>
    <source>
        <strain evidence="1">CL356</strain>
    </source>
</reference>
<evidence type="ECO:0000313" key="2">
    <source>
        <dbReference type="Proteomes" id="UP000789525"/>
    </source>
</evidence>
<comment type="caution">
    <text evidence="1">The sequence shown here is derived from an EMBL/GenBank/DDBJ whole genome shotgun (WGS) entry which is preliminary data.</text>
</comment>
<proteinExistence type="predicted"/>
<name>A0ACA9MLV1_9GLOM</name>
<keyword evidence="2" id="KW-1185">Reference proteome</keyword>
<dbReference type="Proteomes" id="UP000789525">
    <property type="component" value="Unassembled WGS sequence"/>
</dbReference>
<gene>
    <name evidence="1" type="ORF">ACOLOM_LOCUS6540</name>
</gene>
<dbReference type="EMBL" id="CAJVPT010013573">
    <property type="protein sequence ID" value="CAG8597052.1"/>
    <property type="molecule type" value="Genomic_DNA"/>
</dbReference>